<dbReference type="EMBL" id="KK102896">
    <property type="protein sequence ID" value="KIY96666.1"/>
    <property type="molecule type" value="Genomic_DNA"/>
</dbReference>
<organism evidence="2 3">
    <name type="scientific">Monoraphidium neglectum</name>
    <dbReference type="NCBI Taxonomy" id="145388"/>
    <lineage>
        <taxon>Eukaryota</taxon>
        <taxon>Viridiplantae</taxon>
        <taxon>Chlorophyta</taxon>
        <taxon>core chlorophytes</taxon>
        <taxon>Chlorophyceae</taxon>
        <taxon>CS clade</taxon>
        <taxon>Sphaeropleales</taxon>
        <taxon>Selenastraceae</taxon>
        <taxon>Monoraphidium</taxon>
    </lineage>
</organism>
<proteinExistence type="predicted"/>
<feature type="compositionally biased region" description="Pro residues" evidence="1">
    <location>
        <begin position="41"/>
        <end position="55"/>
    </location>
</feature>
<keyword evidence="3" id="KW-1185">Reference proteome</keyword>
<dbReference type="OrthoDB" id="40137at2759"/>
<evidence type="ECO:0000313" key="2">
    <source>
        <dbReference type="EMBL" id="KIY96666.1"/>
    </source>
</evidence>
<sequence>MHSYSRPFDRATALWNAVGTGIQPVLRAANAVIPAPARVAPRPPRLPRPPKPQPETSPQQLDAILARLDAAKQDWVRVGTEDRAELLGKCLQNAIDLAPQFAEASSAAKGSYEGGLGDEM</sequence>
<dbReference type="GeneID" id="25728541"/>
<protein>
    <submittedName>
        <fullName evidence="2">Uncharacterized protein</fullName>
    </submittedName>
</protein>
<reference evidence="2 3" key="1">
    <citation type="journal article" date="2013" name="BMC Genomics">
        <title>Reconstruction of the lipid metabolism for the microalga Monoraphidium neglectum from its genome sequence reveals characteristics suitable for biofuel production.</title>
        <authorList>
            <person name="Bogen C."/>
            <person name="Al-Dilaimi A."/>
            <person name="Albersmeier A."/>
            <person name="Wichmann J."/>
            <person name="Grundmann M."/>
            <person name="Rupp O."/>
            <person name="Lauersen K.J."/>
            <person name="Blifernez-Klassen O."/>
            <person name="Kalinowski J."/>
            <person name="Goesmann A."/>
            <person name="Mussgnug J.H."/>
            <person name="Kruse O."/>
        </authorList>
    </citation>
    <scope>NUCLEOTIDE SEQUENCE [LARGE SCALE GENOMIC DNA]</scope>
    <source>
        <strain evidence="2 3">SAG 48.87</strain>
    </source>
</reference>
<accession>A0A0D2M652</accession>
<dbReference type="STRING" id="145388.A0A0D2M652"/>
<evidence type="ECO:0000313" key="3">
    <source>
        <dbReference type="Proteomes" id="UP000054498"/>
    </source>
</evidence>
<dbReference type="Proteomes" id="UP000054498">
    <property type="component" value="Unassembled WGS sequence"/>
</dbReference>
<feature type="region of interest" description="Disordered" evidence="1">
    <location>
        <begin position="36"/>
        <end position="58"/>
    </location>
</feature>
<evidence type="ECO:0000256" key="1">
    <source>
        <dbReference type="SAM" id="MobiDB-lite"/>
    </source>
</evidence>
<dbReference type="KEGG" id="mng:MNEG_11293"/>
<dbReference type="AlphaFoldDB" id="A0A0D2M652"/>
<name>A0A0D2M652_9CHLO</name>
<dbReference type="RefSeq" id="XP_013895686.1">
    <property type="nucleotide sequence ID" value="XM_014040232.1"/>
</dbReference>
<gene>
    <name evidence="2" type="ORF">MNEG_11293</name>
</gene>